<evidence type="ECO:0000256" key="1">
    <source>
        <dbReference type="SAM" id="MobiDB-lite"/>
    </source>
</evidence>
<keyword evidence="3" id="KW-1185">Reference proteome</keyword>
<feature type="region of interest" description="Disordered" evidence="1">
    <location>
        <begin position="283"/>
        <end position="305"/>
    </location>
</feature>
<proteinExistence type="predicted"/>
<dbReference type="Proteomes" id="UP000030744">
    <property type="component" value="Unassembled WGS sequence"/>
</dbReference>
<feature type="compositionally biased region" description="Low complexity" evidence="1">
    <location>
        <begin position="285"/>
        <end position="294"/>
    </location>
</feature>
<sequence length="305" mass="33889">MSIGGAVSALDADAWVGEEPGVVFDEGKREQATATQNVVQGLQPDLSSGRARLPASYETDPNARPSVSFSFGTADGSEHSLTSAAWLDGSLASRRLNCSQFKWKQRNSFNSREAEQTLFWVPAVEAGHPVWPSLDAHEVEELMNAAELLANYAAHRLAMPCSRCTASYLLVKLSSLLMAFDYLVCAAELLGEKMNTGKWWPEFVQLFRTDYRLSEIGGTRVGRMRKRLVNRLSAALAIYKQGKRPAPKEIIELKRVGLTQVSKDSHMSHRLWQLWIQDDKDFTYSSSGSESSDSQADDEREAKLP</sequence>
<dbReference type="OrthoDB" id="347378at2759"/>
<dbReference type="RefSeq" id="XP_013353800.1">
    <property type="nucleotide sequence ID" value="XM_013498346.1"/>
</dbReference>
<organism evidence="2 3">
    <name type="scientific">Eimeria mitis</name>
    <dbReference type="NCBI Taxonomy" id="44415"/>
    <lineage>
        <taxon>Eukaryota</taxon>
        <taxon>Sar</taxon>
        <taxon>Alveolata</taxon>
        <taxon>Apicomplexa</taxon>
        <taxon>Conoidasida</taxon>
        <taxon>Coccidia</taxon>
        <taxon>Eucoccidiorida</taxon>
        <taxon>Eimeriorina</taxon>
        <taxon>Eimeriidae</taxon>
        <taxon>Eimeria</taxon>
    </lineage>
</organism>
<protein>
    <submittedName>
        <fullName evidence="2">Uncharacterized protein</fullName>
    </submittedName>
</protein>
<dbReference type="AlphaFoldDB" id="U6K0G7"/>
<name>U6K0G7_9EIME</name>
<gene>
    <name evidence="2" type="ORF">EMH_0065200</name>
</gene>
<accession>U6K0G7</accession>
<dbReference type="GeneID" id="25381093"/>
<dbReference type="VEuPathDB" id="ToxoDB:EMH_0065200"/>
<dbReference type="EMBL" id="HG683121">
    <property type="protein sequence ID" value="CDJ31235.1"/>
    <property type="molecule type" value="Genomic_DNA"/>
</dbReference>
<reference evidence="2" key="2">
    <citation type="submission" date="2013-10" db="EMBL/GenBank/DDBJ databases">
        <authorList>
            <person name="Aslett M."/>
        </authorList>
    </citation>
    <scope>NUCLEOTIDE SEQUENCE [LARGE SCALE GENOMIC DNA]</scope>
    <source>
        <strain evidence="2">Houghton</strain>
    </source>
</reference>
<reference evidence="2" key="1">
    <citation type="submission" date="2013-10" db="EMBL/GenBank/DDBJ databases">
        <title>Genomic analysis of the causative agents of coccidiosis in chickens.</title>
        <authorList>
            <person name="Reid A.J."/>
            <person name="Blake D."/>
            <person name="Billington K."/>
            <person name="Browne H."/>
            <person name="Dunn M."/>
            <person name="Hung S."/>
            <person name="Kawahara F."/>
            <person name="Miranda-Saavedra D."/>
            <person name="Mourier T."/>
            <person name="Nagra H."/>
            <person name="Otto T.D."/>
            <person name="Rawlings N."/>
            <person name="Sanchez A."/>
            <person name="Sanders M."/>
            <person name="Subramaniam C."/>
            <person name="Tay Y."/>
            <person name="Dear P."/>
            <person name="Doerig C."/>
            <person name="Gruber A."/>
            <person name="Parkinson J."/>
            <person name="Shirley M."/>
            <person name="Wan K.L."/>
            <person name="Berriman M."/>
            <person name="Tomley F."/>
            <person name="Pain A."/>
        </authorList>
    </citation>
    <scope>NUCLEOTIDE SEQUENCE [LARGE SCALE GENOMIC DNA]</scope>
    <source>
        <strain evidence="2">Houghton</strain>
    </source>
</reference>
<evidence type="ECO:0000313" key="2">
    <source>
        <dbReference type="EMBL" id="CDJ31235.1"/>
    </source>
</evidence>
<evidence type="ECO:0000313" key="3">
    <source>
        <dbReference type="Proteomes" id="UP000030744"/>
    </source>
</evidence>